<evidence type="ECO:0000259" key="6">
    <source>
        <dbReference type="PROSITE" id="PS50893"/>
    </source>
</evidence>
<dbReference type="SUPFAM" id="SSF52540">
    <property type="entry name" value="P-loop containing nucleoside triphosphate hydrolases"/>
    <property type="match status" value="1"/>
</dbReference>
<dbReference type="Gene3D" id="3.40.50.300">
    <property type="entry name" value="P-loop containing nucleotide triphosphate hydrolases"/>
    <property type="match status" value="1"/>
</dbReference>
<evidence type="ECO:0000256" key="3">
    <source>
        <dbReference type="ARBA" id="ARBA00022741"/>
    </source>
</evidence>
<evidence type="ECO:0000256" key="1">
    <source>
        <dbReference type="ARBA" id="ARBA00005417"/>
    </source>
</evidence>
<evidence type="ECO:0000256" key="4">
    <source>
        <dbReference type="ARBA" id="ARBA00022840"/>
    </source>
</evidence>
<accession>A0ABS0L8E7</accession>
<comment type="similarity">
    <text evidence="1">Belongs to the ABC transporter superfamily.</text>
</comment>
<dbReference type="InterPro" id="IPR003439">
    <property type="entry name" value="ABC_transporter-like_ATP-bd"/>
</dbReference>
<dbReference type="PANTHER" id="PTHR43820">
    <property type="entry name" value="HIGH-AFFINITY BRANCHED-CHAIN AMINO ACID TRANSPORT ATP-BINDING PROTEIN LIVF"/>
    <property type="match status" value="1"/>
</dbReference>
<organism evidence="7 8">
    <name type="scientific">Hymenobacter guriensis</name>
    <dbReference type="NCBI Taxonomy" id="2793065"/>
    <lineage>
        <taxon>Bacteria</taxon>
        <taxon>Pseudomonadati</taxon>
        <taxon>Bacteroidota</taxon>
        <taxon>Cytophagia</taxon>
        <taxon>Cytophagales</taxon>
        <taxon>Hymenobacteraceae</taxon>
        <taxon>Hymenobacter</taxon>
    </lineage>
</organism>
<keyword evidence="3" id="KW-0547">Nucleotide-binding</keyword>
<evidence type="ECO:0000256" key="2">
    <source>
        <dbReference type="ARBA" id="ARBA00022448"/>
    </source>
</evidence>
<keyword evidence="2" id="KW-0813">Transport</keyword>
<gene>
    <name evidence="7" type="ORF">I5L79_19170</name>
</gene>
<dbReference type="Proteomes" id="UP000601099">
    <property type="component" value="Unassembled WGS sequence"/>
</dbReference>
<evidence type="ECO:0000313" key="7">
    <source>
        <dbReference type="EMBL" id="MBG8555674.1"/>
    </source>
</evidence>
<name>A0ABS0L8E7_9BACT</name>
<dbReference type="PANTHER" id="PTHR43820:SF4">
    <property type="entry name" value="HIGH-AFFINITY BRANCHED-CHAIN AMINO ACID TRANSPORT ATP-BINDING PROTEIN LIVF"/>
    <property type="match status" value="1"/>
</dbReference>
<evidence type="ECO:0000313" key="8">
    <source>
        <dbReference type="Proteomes" id="UP000601099"/>
    </source>
</evidence>
<protein>
    <submittedName>
        <fullName evidence="7">ATP-binding cassette domain-containing protein</fullName>
    </submittedName>
</protein>
<dbReference type="Pfam" id="PF00005">
    <property type="entry name" value="ABC_tran"/>
    <property type="match status" value="1"/>
</dbReference>
<reference evidence="7 8" key="1">
    <citation type="submission" date="2020-11" db="EMBL/GenBank/DDBJ databases">
        <title>Hymenobacter sp.</title>
        <authorList>
            <person name="Kim M.K."/>
        </authorList>
    </citation>
    <scope>NUCLEOTIDE SEQUENCE [LARGE SCALE GENOMIC DNA]</scope>
    <source>
        <strain evidence="7 8">BT594</strain>
    </source>
</reference>
<sequence>MPAKQHTLEADGIQVQFDNQNVLSGVYLRVQTGQVVALLGANGSGKSTLLQTVFGARVVPDASVRVDGYPVMPAYRQPGLMSYLPQTGLWPSGMALATAARLLGVSLVEALADFPTLQKQAVEGSTRAELSGGTGRLIQTLVLMARRSRFLLLDEPFSGVMPVHIEQLSSRLRAARVHSGILLTDHRYQPVLDVADVVYLLRHGRLQLLTEPRAELRDLGYLPD</sequence>
<dbReference type="InterPro" id="IPR003593">
    <property type="entry name" value="AAA+_ATPase"/>
</dbReference>
<evidence type="ECO:0000256" key="5">
    <source>
        <dbReference type="ARBA" id="ARBA00022970"/>
    </source>
</evidence>
<keyword evidence="5" id="KW-0029">Amino-acid transport</keyword>
<keyword evidence="4 7" id="KW-0067">ATP-binding</keyword>
<comment type="caution">
    <text evidence="7">The sequence shown here is derived from an EMBL/GenBank/DDBJ whole genome shotgun (WGS) entry which is preliminary data.</text>
</comment>
<dbReference type="InterPro" id="IPR052156">
    <property type="entry name" value="BCAA_Transport_ATP-bd_LivF"/>
</dbReference>
<dbReference type="GO" id="GO:0005524">
    <property type="term" value="F:ATP binding"/>
    <property type="evidence" value="ECO:0007669"/>
    <property type="project" value="UniProtKB-KW"/>
</dbReference>
<keyword evidence="8" id="KW-1185">Reference proteome</keyword>
<dbReference type="RefSeq" id="WP_196956694.1">
    <property type="nucleotide sequence ID" value="NZ_JADWYK010000015.1"/>
</dbReference>
<dbReference type="SMART" id="SM00382">
    <property type="entry name" value="AAA"/>
    <property type="match status" value="1"/>
</dbReference>
<proteinExistence type="inferred from homology"/>
<dbReference type="InterPro" id="IPR027417">
    <property type="entry name" value="P-loop_NTPase"/>
</dbReference>
<dbReference type="EMBL" id="JADWYK010000015">
    <property type="protein sequence ID" value="MBG8555674.1"/>
    <property type="molecule type" value="Genomic_DNA"/>
</dbReference>
<feature type="domain" description="ABC transporter" evidence="6">
    <location>
        <begin position="8"/>
        <end position="222"/>
    </location>
</feature>
<dbReference type="PROSITE" id="PS50893">
    <property type="entry name" value="ABC_TRANSPORTER_2"/>
    <property type="match status" value="1"/>
</dbReference>